<dbReference type="SUPFAM" id="SSF53822">
    <property type="entry name" value="Periplasmic binding protein-like I"/>
    <property type="match status" value="1"/>
</dbReference>
<comment type="caution">
    <text evidence="6">The sequence shown here is derived from an EMBL/GenBank/DDBJ whole genome shotgun (WGS) entry which is preliminary data.</text>
</comment>
<dbReference type="EMBL" id="JACLYU010000015">
    <property type="protein sequence ID" value="MBM6700126.1"/>
    <property type="molecule type" value="Genomic_DNA"/>
</dbReference>
<keyword evidence="1" id="KW-0805">Transcription regulation</keyword>
<evidence type="ECO:0000256" key="1">
    <source>
        <dbReference type="ARBA" id="ARBA00023015"/>
    </source>
</evidence>
<protein>
    <submittedName>
        <fullName evidence="6">LacI family DNA-binding transcriptional regulator</fullName>
    </submittedName>
</protein>
<evidence type="ECO:0000256" key="4">
    <source>
        <dbReference type="SAM" id="MobiDB-lite"/>
    </source>
</evidence>
<sequence>MRRQQEGRSGSSILEVAIRADVSTATVSRVLSGKRTKDDAIARRVRRAAEELNYHVNVAASALRSGATNTIALVAPRAVTPAELSIISELESLASDADQLLLLGFGANAEEQTNRIDTFIKRHVDGLVVLPQTDSDLSPALEAHAGTLPIVQIGGSTSSFHINWVGIDENATMKLALSHLAGRNAHGVAFLSTPIDSPEAADLFTTFQTQTHNLGMVSDPEWTTFGPVTTERGFDDTTRLFTAHGEHPDAIVCDDDTVAAGTLLALRELGVAVPDDVLVMSFGDSPESALTTPSLSTTRVPARQIAAEAMRLMSLGRSSPHWLPAHTAFPAQLVTRESTDSPRYGESDYEQPTQTMSI</sequence>
<keyword evidence="3" id="KW-0804">Transcription</keyword>
<dbReference type="PROSITE" id="PS50932">
    <property type="entry name" value="HTH_LACI_2"/>
    <property type="match status" value="1"/>
</dbReference>
<dbReference type="Proteomes" id="UP000718821">
    <property type="component" value="Unassembled WGS sequence"/>
</dbReference>
<keyword evidence="2 6" id="KW-0238">DNA-binding</keyword>
<dbReference type="Pfam" id="PF00356">
    <property type="entry name" value="LacI"/>
    <property type="match status" value="1"/>
</dbReference>
<dbReference type="InterPro" id="IPR028082">
    <property type="entry name" value="Peripla_BP_I"/>
</dbReference>
<dbReference type="AlphaFoldDB" id="A0A938WYB1"/>
<accession>A0A938WYB1</accession>
<name>A0A938WYB1_9BIFI</name>
<keyword evidence="7" id="KW-1185">Reference proteome</keyword>
<dbReference type="GO" id="GO:0003700">
    <property type="term" value="F:DNA-binding transcription factor activity"/>
    <property type="evidence" value="ECO:0007669"/>
    <property type="project" value="TreeGrafter"/>
</dbReference>
<evidence type="ECO:0000313" key="6">
    <source>
        <dbReference type="EMBL" id="MBM6700126.1"/>
    </source>
</evidence>
<dbReference type="Gene3D" id="3.40.50.2300">
    <property type="match status" value="2"/>
</dbReference>
<dbReference type="RefSeq" id="WP_204469442.1">
    <property type="nucleotide sequence ID" value="NZ_JACLYU010000015.1"/>
</dbReference>
<gene>
    <name evidence="6" type="ORF">H7U32_07420</name>
</gene>
<feature type="domain" description="HTH lacI-type" evidence="5">
    <location>
        <begin position="11"/>
        <end position="65"/>
    </location>
</feature>
<evidence type="ECO:0000313" key="7">
    <source>
        <dbReference type="Proteomes" id="UP000718821"/>
    </source>
</evidence>
<dbReference type="SMART" id="SM00354">
    <property type="entry name" value="HTH_LACI"/>
    <property type="match status" value="1"/>
</dbReference>
<feature type="region of interest" description="Disordered" evidence="4">
    <location>
        <begin position="335"/>
        <end position="358"/>
    </location>
</feature>
<dbReference type="PANTHER" id="PTHR30146">
    <property type="entry name" value="LACI-RELATED TRANSCRIPTIONAL REPRESSOR"/>
    <property type="match status" value="1"/>
</dbReference>
<dbReference type="CDD" id="cd06267">
    <property type="entry name" value="PBP1_LacI_sugar_binding-like"/>
    <property type="match status" value="1"/>
</dbReference>
<dbReference type="InterPro" id="IPR000843">
    <property type="entry name" value="HTH_LacI"/>
</dbReference>
<dbReference type="PANTHER" id="PTHR30146:SF109">
    <property type="entry name" value="HTH-TYPE TRANSCRIPTIONAL REGULATOR GALS"/>
    <property type="match status" value="1"/>
</dbReference>
<feature type="compositionally biased region" description="Basic and acidic residues" evidence="4">
    <location>
        <begin position="337"/>
        <end position="346"/>
    </location>
</feature>
<dbReference type="Pfam" id="PF13377">
    <property type="entry name" value="Peripla_BP_3"/>
    <property type="match status" value="1"/>
</dbReference>
<dbReference type="Gene3D" id="1.10.260.40">
    <property type="entry name" value="lambda repressor-like DNA-binding domains"/>
    <property type="match status" value="1"/>
</dbReference>
<dbReference type="GO" id="GO:0000976">
    <property type="term" value="F:transcription cis-regulatory region binding"/>
    <property type="evidence" value="ECO:0007669"/>
    <property type="project" value="TreeGrafter"/>
</dbReference>
<dbReference type="CDD" id="cd01392">
    <property type="entry name" value="HTH_LacI"/>
    <property type="match status" value="1"/>
</dbReference>
<dbReference type="InterPro" id="IPR046335">
    <property type="entry name" value="LacI/GalR-like_sensor"/>
</dbReference>
<dbReference type="InterPro" id="IPR010982">
    <property type="entry name" value="Lambda_DNA-bd_dom_sf"/>
</dbReference>
<organism evidence="6 7">
    <name type="scientific">Bifidobacterium pullorum subsp. saeculare</name>
    <dbReference type="NCBI Taxonomy" id="78257"/>
    <lineage>
        <taxon>Bacteria</taxon>
        <taxon>Bacillati</taxon>
        <taxon>Actinomycetota</taxon>
        <taxon>Actinomycetes</taxon>
        <taxon>Bifidobacteriales</taxon>
        <taxon>Bifidobacteriaceae</taxon>
        <taxon>Bifidobacterium</taxon>
    </lineage>
</organism>
<proteinExistence type="predicted"/>
<reference evidence="6" key="2">
    <citation type="journal article" date="2021" name="Sci. Rep.">
        <title>The distribution of antibiotic resistance genes in chicken gut microbiota commensals.</title>
        <authorList>
            <person name="Juricova H."/>
            <person name="Matiasovicova J."/>
            <person name="Kubasova T."/>
            <person name="Cejkova D."/>
            <person name="Rychlik I."/>
        </authorList>
    </citation>
    <scope>NUCLEOTIDE SEQUENCE</scope>
    <source>
        <strain evidence="6">An836</strain>
    </source>
</reference>
<dbReference type="SUPFAM" id="SSF47413">
    <property type="entry name" value="lambda repressor-like DNA-binding domains"/>
    <property type="match status" value="1"/>
</dbReference>
<evidence type="ECO:0000256" key="2">
    <source>
        <dbReference type="ARBA" id="ARBA00023125"/>
    </source>
</evidence>
<evidence type="ECO:0000256" key="3">
    <source>
        <dbReference type="ARBA" id="ARBA00023163"/>
    </source>
</evidence>
<evidence type="ECO:0000259" key="5">
    <source>
        <dbReference type="PROSITE" id="PS50932"/>
    </source>
</evidence>
<reference evidence="6" key="1">
    <citation type="submission" date="2020-08" db="EMBL/GenBank/DDBJ databases">
        <authorList>
            <person name="Cejkova D."/>
            <person name="Kubasova T."/>
            <person name="Jahodarova E."/>
            <person name="Rychlik I."/>
        </authorList>
    </citation>
    <scope>NUCLEOTIDE SEQUENCE</scope>
    <source>
        <strain evidence="6">An836</strain>
    </source>
</reference>